<dbReference type="EMBL" id="CAJVPP010014142">
    <property type="protein sequence ID" value="CAG8723247.1"/>
    <property type="molecule type" value="Genomic_DNA"/>
</dbReference>
<dbReference type="Proteomes" id="UP000789375">
    <property type="component" value="Unassembled WGS sequence"/>
</dbReference>
<dbReference type="InterPro" id="IPR036770">
    <property type="entry name" value="Ankyrin_rpt-contain_sf"/>
</dbReference>
<evidence type="ECO:0000313" key="2">
    <source>
        <dbReference type="Proteomes" id="UP000789375"/>
    </source>
</evidence>
<gene>
    <name evidence="1" type="ORF">FMOSSE_LOCUS15152</name>
</gene>
<evidence type="ECO:0000313" key="1">
    <source>
        <dbReference type="EMBL" id="CAG8723247.1"/>
    </source>
</evidence>
<dbReference type="AlphaFoldDB" id="A0A9N9NDD6"/>
<protein>
    <submittedName>
        <fullName evidence="1">7061_t:CDS:1</fullName>
    </submittedName>
</protein>
<name>A0A9N9NDD6_FUNMO</name>
<comment type="caution">
    <text evidence="1">The sequence shown here is derived from an EMBL/GenBank/DDBJ whole genome shotgun (WGS) entry which is preliminary data.</text>
</comment>
<dbReference type="SUPFAM" id="SSF48403">
    <property type="entry name" value="Ankyrin repeat"/>
    <property type="match status" value="1"/>
</dbReference>
<dbReference type="Gene3D" id="1.25.40.20">
    <property type="entry name" value="Ankyrin repeat-containing domain"/>
    <property type="match status" value="1"/>
</dbReference>
<accession>A0A9N9NDD6</accession>
<proteinExistence type="predicted"/>
<organism evidence="1 2">
    <name type="scientific">Funneliformis mosseae</name>
    <name type="common">Endomycorrhizal fungus</name>
    <name type="synonym">Glomus mosseae</name>
    <dbReference type="NCBI Taxonomy" id="27381"/>
    <lineage>
        <taxon>Eukaryota</taxon>
        <taxon>Fungi</taxon>
        <taxon>Fungi incertae sedis</taxon>
        <taxon>Mucoromycota</taxon>
        <taxon>Glomeromycotina</taxon>
        <taxon>Glomeromycetes</taxon>
        <taxon>Glomerales</taxon>
        <taxon>Glomeraceae</taxon>
        <taxon>Funneliformis</taxon>
    </lineage>
</organism>
<reference evidence="1" key="1">
    <citation type="submission" date="2021-06" db="EMBL/GenBank/DDBJ databases">
        <authorList>
            <person name="Kallberg Y."/>
            <person name="Tangrot J."/>
            <person name="Rosling A."/>
        </authorList>
    </citation>
    <scope>NUCLEOTIDE SEQUENCE</scope>
    <source>
        <strain evidence="1">87-6 pot B 2015</strain>
    </source>
</reference>
<keyword evidence="2" id="KW-1185">Reference proteome</keyword>
<feature type="non-terminal residue" evidence="1">
    <location>
        <position position="53"/>
    </location>
</feature>
<sequence length="53" mass="5713">SSLGNIEVVKILMNANASVESCNRENVTSLIIAAYNGQADASYEGYVEPLKCY</sequence>